<feature type="transmembrane region" description="Helical" evidence="7">
    <location>
        <begin position="12"/>
        <end position="32"/>
    </location>
</feature>
<dbReference type="InterPro" id="IPR019757">
    <property type="entry name" value="Pept_S26A_signal_pept_1_Lys-AS"/>
</dbReference>
<dbReference type="RefSeq" id="WP_263061323.1">
    <property type="nucleotide sequence ID" value="NZ_JAOUSE010000011.1"/>
</dbReference>
<dbReference type="InterPro" id="IPR019533">
    <property type="entry name" value="Peptidase_S26"/>
</dbReference>
<accession>A0ABT2WEY9</accession>
<dbReference type="PROSITE" id="PS00761">
    <property type="entry name" value="SPASE_I_3"/>
    <property type="match status" value="1"/>
</dbReference>
<keyword evidence="11" id="KW-1185">Reference proteome</keyword>
<keyword evidence="7" id="KW-0812">Transmembrane</keyword>
<dbReference type="CDD" id="cd06530">
    <property type="entry name" value="S26_SPase_I"/>
    <property type="match status" value="1"/>
</dbReference>
<dbReference type="NCBIfam" id="TIGR02227">
    <property type="entry name" value="sigpep_I_bact"/>
    <property type="match status" value="1"/>
</dbReference>
<comment type="subcellular location">
    <subcellularLocation>
        <location evidence="2">Cell membrane</location>
        <topology evidence="2">Single-pass type II membrane protein</topology>
    </subcellularLocation>
    <subcellularLocation>
        <location evidence="8">Membrane</location>
        <topology evidence="8">Single-pass type II membrane protein</topology>
    </subcellularLocation>
</comment>
<feature type="domain" description="Peptidase S26" evidence="9">
    <location>
        <begin position="12"/>
        <end position="173"/>
    </location>
</feature>
<dbReference type="InterPro" id="IPR036286">
    <property type="entry name" value="LexA/Signal_pep-like_sf"/>
</dbReference>
<comment type="catalytic activity">
    <reaction evidence="1 7">
        <text>Cleavage of hydrophobic, N-terminal signal or leader sequences from secreted and periplasmic proteins.</text>
        <dbReference type="EC" id="3.4.21.89"/>
    </reaction>
</comment>
<dbReference type="SUPFAM" id="SSF51306">
    <property type="entry name" value="LexA/Signal peptidase"/>
    <property type="match status" value="1"/>
</dbReference>
<reference evidence="10 11" key="1">
    <citation type="submission" date="2022-10" db="EMBL/GenBank/DDBJ databases">
        <title>Description of Fervidibacillus gen. nov. in the family Fervidibacillaceae fam. nov. with two species, Fervidibacillus albus sp. nov., and Fervidibacillus halotolerans sp. nov., isolated from tidal flat sediments.</title>
        <authorList>
            <person name="Kwon K.K."/>
            <person name="Yang S.-H."/>
        </authorList>
    </citation>
    <scope>NUCLEOTIDE SEQUENCE [LARGE SCALE GENOMIC DNA]</scope>
    <source>
        <strain evidence="10 11">DSM 23332</strain>
    </source>
</reference>
<sequence length="182" mass="21110">MKKKKSLSKEILSWLKAFVIAIIIVILCRNYLFTSTTVYGESMEPTFSEHDRIIIGKQTKISRFDIVVFQSPNSEEYFIKRVIGLPGDHIEMKDDVLYINGKKYHEPYLKKENELSIRNMIGDFTLQELTGEPVVPEETLFVLGDNRLNSYDSRFFGFIPNDSVIGEVKFRYFPLDKIGIPD</sequence>
<organism evidence="10 11">
    <name type="scientific">Pallidibacillus thermolactis</name>
    <dbReference type="NCBI Taxonomy" id="251051"/>
    <lineage>
        <taxon>Bacteria</taxon>
        <taxon>Bacillati</taxon>
        <taxon>Bacillota</taxon>
        <taxon>Bacilli</taxon>
        <taxon>Bacillales</taxon>
        <taxon>Bacillaceae</taxon>
        <taxon>Pallidibacillus</taxon>
    </lineage>
</organism>
<dbReference type="PROSITE" id="PS00501">
    <property type="entry name" value="SPASE_I_1"/>
    <property type="match status" value="1"/>
</dbReference>
<dbReference type="Proteomes" id="UP001208656">
    <property type="component" value="Unassembled WGS sequence"/>
</dbReference>
<evidence type="ECO:0000313" key="10">
    <source>
        <dbReference type="EMBL" id="MCU9593997.1"/>
    </source>
</evidence>
<evidence type="ECO:0000256" key="6">
    <source>
        <dbReference type="ARBA" id="ARBA00022801"/>
    </source>
</evidence>
<keyword evidence="5 7" id="KW-0645">Protease</keyword>
<evidence type="ECO:0000256" key="5">
    <source>
        <dbReference type="ARBA" id="ARBA00022670"/>
    </source>
</evidence>
<evidence type="ECO:0000256" key="7">
    <source>
        <dbReference type="RuleBase" id="RU003993"/>
    </source>
</evidence>
<dbReference type="GO" id="GO:0009003">
    <property type="term" value="F:signal peptidase activity"/>
    <property type="evidence" value="ECO:0007669"/>
    <property type="project" value="UniProtKB-EC"/>
</dbReference>
<evidence type="ECO:0000256" key="4">
    <source>
        <dbReference type="ARBA" id="ARBA00013208"/>
    </source>
</evidence>
<protein>
    <recommendedName>
        <fullName evidence="4 7">Signal peptidase I</fullName>
        <ecNumber evidence="4 7">3.4.21.89</ecNumber>
    </recommendedName>
</protein>
<comment type="caution">
    <text evidence="10">The sequence shown here is derived from an EMBL/GenBank/DDBJ whole genome shotgun (WGS) entry which is preliminary data.</text>
</comment>
<evidence type="ECO:0000256" key="1">
    <source>
        <dbReference type="ARBA" id="ARBA00000677"/>
    </source>
</evidence>
<dbReference type="EMBL" id="JAOUSE010000011">
    <property type="protein sequence ID" value="MCU9593997.1"/>
    <property type="molecule type" value="Genomic_DNA"/>
</dbReference>
<dbReference type="PANTHER" id="PTHR43390:SF1">
    <property type="entry name" value="CHLOROPLAST PROCESSING PEPTIDASE"/>
    <property type="match status" value="1"/>
</dbReference>
<dbReference type="EC" id="3.4.21.89" evidence="4 7"/>
<dbReference type="PANTHER" id="PTHR43390">
    <property type="entry name" value="SIGNAL PEPTIDASE I"/>
    <property type="match status" value="1"/>
</dbReference>
<dbReference type="PRINTS" id="PR00727">
    <property type="entry name" value="LEADERPTASE"/>
</dbReference>
<dbReference type="PROSITE" id="PS00760">
    <property type="entry name" value="SPASE_I_2"/>
    <property type="match status" value="1"/>
</dbReference>
<evidence type="ECO:0000313" key="11">
    <source>
        <dbReference type="Proteomes" id="UP001208656"/>
    </source>
</evidence>
<keyword evidence="7" id="KW-1133">Transmembrane helix</keyword>
<dbReference type="InterPro" id="IPR019758">
    <property type="entry name" value="Pept_S26A_signal_pept_1_CS"/>
</dbReference>
<evidence type="ECO:0000256" key="2">
    <source>
        <dbReference type="ARBA" id="ARBA00004401"/>
    </source>
</evidence>
<name>A0ABT2WEY9_9BACI</name>
<dbReference type="Gene3D" id="2.10.109.10">
    <property type="entry name" value="Umud Fragment, subunit A"/>
    <property type="match status" value="1"/>
</dbReference>
<dbReference type="InterPro" id="IPR019756">
    <property type="entry name" value="Pept_S26A_signal_pept_1_Ser-AS"/>
</dbReference>
<proteinExistence type="inferred from homology"/>
<comment type="similarity">
    <text evidence="3 8">Belongs to the peptidase S26 family.</text>
</comment>
<keyword evidence="6 7" id="KW-0378">Hydrolase</keyword>
<evidence type="ECO:0000256" key="3">
    <source>
        <dbReference type="ARBA" id="ARBA00009370"/>
    </source>
</evidence>
<dbReference type="Pfam" id="PF10502">
    <property type="entry name" value="Peptidase_S26"/>
    <property type="match status" value="1"/>
</dbReference>
<gene>
    <name evidence="10" type="primary">lepB</name>
    <name evidence="10" type="ORF">OEV82_05960</name>
</gene>
<keyword evidence="7" id="KW-0472">Membrane</keyword>
<evidence type="ECO:0000256" key="8">
    <source>
        <dbReference type="RuleBase" id="RU362042"/>
    </source>
</evidence>
<evidence type="ECO:0000259" key="9">
    <source>
        <dbReference type="Pfam" id="PF10502"/>
    </source>
</evidence>
<dbReference type="InterPro" id="IPR000223">
    <property type="entry name" value="Pept_S26A_signal_pept_1"/>
</dbReference>